<feature type="transmembrane region" description="Helical" evidence="8">
    <location>
        <begin position="409"/>
        <end position="432"/>
    </location>
</feature>
<dbReference type="PANTHER" id="PTHR43711:SF1">
    <property type="entry name" value="HISTIDINE KINASE 1"/>
    <property type="match status" value="1"/>
</dbReference>
<dbReference type="GO" id="GO:0000155">
    <property type="term" value="F:phosphorelay sensor kinase activity"/>
    <property type="evidence" value="ECO:0007669"/>
    <property type="project" value="InterPro"/>
</dbReference>
<comment type="caution">
    <text evidence="10">The sequence shown here is derived from an EMBL/GenBank/DDBJ whole genome shotgun (WGS) entry which is preliminary data.</text>
</comment>
<reference evidence="10 11" key="1">
    <citation type="submission" date="2013-11" db="EMBL/GenBank/DDBJ databases">
        <title>Single cell genomics of uncultured Tannerella BU063 (oral taxon 286).</title>
        <authorList>
            <person name="Beall C.J."/>
            <person name="Campbell A.G."/>
            <person name="Griffen A.L."/>
            <person name="Podar M."/>
            <person name="Leys E.J."/>
        </authorList>
    </citation>
    <scope>NUCLEOTIDE SEQUENCE [LARGE SCALE GENOMIC DNA]</scope>
    <source>
        <strain evidence="10">Cell 5</strain>
    </source>
</reference>
<dbReference type="EC" id="2.7.13.3" evidence="2"/>
<protein>
    <recommendedName>
        <fullName evidence="2">histidine kinase</fullName>
        <ecNumber evidence="2">2.7.13.3</ecNumber>
    </recommendedName>
</protein>
<dbReference type="PROSITE" id="PS51257">
    <property type="entry name" value="PROKAR_LIPOPROTEIN"/>
    <property type="match status" value="1"/>
</dbReference>
<dbReference type="InterPro" id="IPR011990">
    <property type="entry name" value="TPR-like_helical_dom_sf"/>
</dbReference>
<evidence type="ECO:0000256" key="1">
    <source>
        <dbReference type="ARBA" id="ARBA00000085"/>
    </source>
</evidence>
<dbReference type="SMART" id="SM00388">
    <property type="entry name" value="HisKA"/>
    <property type="match status" value="1"/>
</dbReference>
<dbReference type="Pfam" id="PF13424">
    <property type="entry name" value="TPR_12"/>
    <property type="match status" value="1"/>
</dbReference>
<keyword evidence="5" id="KW-0418">Kinase</keyword>
<dbReference type="Gene3D" id="1.10.287.130">
    <property type="match status" value="1"/>
</dbReference>
<sequence>MDRMTTIERRRRTTTERAWLGVLWCLIVGAVATGCQRGGERRQEPTAAERAARRDSLEALFNARRWTSADSLGVALREARASGDSVAVAVACRAAAMALQNKQRFAEAAQVVQTGIEALHDTPDTILEAALQNTAATGYRRMGALFEASDRLYDALHRVETFSGADSPEGKRMRAFLYNNLGNVYKYLNDGDEAEIFFRRAIVLDEELGNNNGVAMNYSTLGSIYEYRKQNDSALAFYNRALERNIRGGSATGIAICHNHIGQLLMKRGEMDSALVHHRAAYRVLQGEGEVWNRQRAALSMAWIYLQKNNLEAARRLLDETEVVALRAHSFGHLEETYYCQAEYYRRRGDYRAASDRQARCLDCRDSMARQRDEREVVQNRIRYEREKNDAEVFRLHRRNEAVEANRRLILFSSVLIGSILIVLLVLSVLLIRLQRRRNRELHEMNATKDKFFSIISHDLKNPALAQRNALQALVNDAAELDAESLSHYYAMLLKSADAQVELLYNLLDWARVQTDRIPFTPVTFSLSRVVEDEVSLMHMPIESKSIRLTVDVSDDLCANADRNMVATVLRNLLTNAIKFSHPEGRIAISARQDGAWITVSVADDGVGMSADKLRTLFDAGREQSTRGTRGETGSGLGLVVCKHFVERNGGRLTAHSEESRGTTFHFTLKAK</sequence>
<dbReference type="Gene3D" id="3.30.565.10">
    <property type="entry name" value="Histidine kinase-like ATPase, C-terminal domain"/>
    <property type="match status" value="1"/>
</dbReference>
<dbReference type="PROSITE" id="PS50005">
    <property type="entry name" value="TPR"/>
    <property type="match status" value="2"/>
</dbReference>
<keyword evidence="6" id="KW-0902">Two-component regulatory system</keyword>
<feature type="domain" description="Histidine kinase" evidence="9">
    <location>
        <begin position="455"/>
        <end position="672"/>
    </location>
</feature>
<dbReference type="SMART" id="SM00028">
    <property type="entry name" value="TPR"/>
    <property type="match status" value="5"/>
</dbReference>
<keyword evidence="7" id="KW-0802">TPR repeat</keyword>
<evidence type="ECO:0000256" key="2">
    <source>
        <dbReference type="ARBA" id="ARBA00012438"/>
    </source>
</evidence>
<evidence type="ECO:0000259" key="9">
    <source>
        <dbReference type="PROSITE" id="PS50109"/>
    </source>
</evidence>
<dbReference type="InterPro" id="IPR036097">
    <property type="entry name" value="HisK_dim/P_sf"/>
</dbReference>
<feature type="repeat" description="TPR" evidence="7">
    <location>
        <begin position="215"/>
        <end position="248"/>
    </location>
</feature>
<dbReference type="InterPro" id="IPR003594">
    <property type="entry name" value="HATPase_dom"/>
</dbReference>
<dbReference type="SMART" id="SM00387">
    <property type="entry name" value="HATPase_c"/>
    <property type="match status" value="1"/>
</dbReference>
<keyword evidence="3" id="KW-0597">Phosphoprotein</keyword>
<feature type="repeat" description="TPR" evidence="7">
    <location>
        <begin position="175"/>
        <end position="208"/>
    </location>
</feature>
<dbReference type="SUPFAM" id="SSF55874">
    <property type="entry name" value="ATPase domain of HSP90 chaperone/DNA topoisomerase II/histidine kinase"/>
    <property type="match status" value="1"/>
</dbReference>
<dbReference type="SUPFAM" id="SSF47384">
    <property type="entry name" value="Homodimeric domain of signal transducing histidine kinase"/>
    <property type="match status" value="1"/>
</dbReference>
<dbReference type="CDD" id="cd00082">
    <property type="entry name" value="HisKA"/>
    <property type="match status" value="1"/>
</dbReference>
<evidence type="ECO:0000313" key="10">
    <source>
        <dbReference type="EMBL" id="ETK03112.1"/>
    </source>
</evidence>
<evidence type="ECO:0000256" key="8">
    <source>
        <dbReference type="SAM" id="Phobius"/>
    </source>
</evidence>
<dbReference type="PANTHER" id="PTHR43711">
    <property type="entry name" value="TWO-COMPONENT HISTIDINE KINASE"/>
    <property type="match status" value="1"/>
</dbReference>
<dbReference type="PROSITE" id="PS50109">
    <property type="entry name" value="HIS_KIN"/>
    <property type="match status" value="1"/>
</dbReference>
<dbReference type="InterPro" id="IPR050736">
    <property type="entry name" value="Sensor_HK_Regulatory"/>
</dbReference>
<keyword evidence="8" id="KW-1133">Transmembrane helix</keyword>
<dbReference type="CDD" id="cd00075">
    <property type="entry name" value="HATPase"/>
    <property type="match status" value="1"/>
</dbReference>
<dbReference type="Gene3D" id="1.25.40.10">
    <property type="entry name" value="Tetratricopeptide repeat domain"/>
    <property type="match status" value="1"/>
</dbReference>
<keyword evidence="8" id="KW-0812">Transmembrane</keyword>
<dbReference type="InterPro" id="IPR036890">
    <property type="entry name" value="HATPase_C_sf"/>
</dbReference>
<name>W2C9H1_9BACT</name>
<dbReference type="Pfam" id="PF02518">
    <property type="entry name" value="HATPase_c"/>
    <property type="match status" value="1"/>
</dbReference>
<dbReference type="PRINTS" id="PR00344">
    <property type="entry name" value="BCTRLSENSOR"/>
</dbReference>
<keyword evidence="8" id="KW-0472">Membrane</keyword>
<dbReference type="InterPro" id="IPR019734">
    <property type="entry name" value="TPR_rpt"/>
</dbReference>
<dbReference type="InterPro" id="IPR005467">
    <property type="entry name" value="His_kinase_dom"/>
</dbReference>
<organism evidence="10 11">
    <name type="scientific">Tannerella sp. oral taxon BU063 isolate Cell 5</name>
    <dbReference type="NCBI Taxonomy" id="1410950"/>
    <lineage>
        <taxon>Bacteria</taxon>
        <taxon>Pseudomonadati</taxon>
        <taxon>Bacteroidota</taxon>
        <taxon>Bacteroidia</taxon>
        <taxon>Bacteroidales</taxon>
        <taxon>Tannerellaceae</taxon>
        <taxon>Tannerella</taxon>
    </lineage>
</organism>
<evidence type="ECO:0000256" key="6">
    <source>
        <dbReference type="ARBA" id="ARBA00023012"/>
    </source>
</evidence>
<evidence type="ECO:0000256" key="4">
    <source>
        <dbReference type="ARBA" id="ARBA00022679"/>
    </source>
</evidence>
<keyword evidence="4" id="KW-0808">Transferase</keyword>
<dbReference type="AlphaFoldDB" id="W2C9H1"/>
<evidence type="ECO:0000256" key="5">
    <source>
        <dbReference type="ARBA" id="ARBA00022777"/>
    </source>
</evidence>
<proteinExistence type="predicted"/>
<dbReference type="SUPFAM" id="SSF48452">
    <property type="entry name" value="TPR-like"/>
    <property type="match status" value="2"/>
</dbReference>
<evidence type="ECO:0000256" key="7">
    <source>
        <dbReference type="PROSITE-ProRule" id="PRU00339"/>
    </source>
</evidence>
<dbReference type="PATRIC" id="fig|1410950.3.peg.2593"/>
<dbReference type="EMBL" id="AYYC01000742">
    <property type="protein sequence ID" value="ETK03112.1"/>
    <property type="molecule type" value="Genomic_DNA"/>
</dbReference>
<accession>W2C9H1</accession>
<dbReference type="Proteomes" id="UP000018872">
    <property type="component" value="Unassembled WGS sequence"/>
</dbReference>
<evidence type="ECO:0000313" key="11">
    <source>
        <dbReference type="Proteomes" id="UP000018872"/>
    </source>
</evidence>
<dbReference type="InterPro" id="IPR004358">
    <property type="entry name" value="Sig_transdc_His_kin-like_C"/>
</dbReference>
<dbReference type="InterPro" id="IPR003661">
    <property type="entry name" value="HisK_dim/P_dom"/>
</dbReference>
<comment type="catalytic activity">
    <reaction evidence="1">
        <text>ATP + protein L-histidine = ADP + protein N-phospho-L-histidine.</text>
        <dbReference type="EC" id="2.7.13.3"/>
    </reaction>
</comment>
<gene>
    <name evidence="10" type="ORF">T229_16135</name>
</gene>
<evidence type="ECO:0000256" key="3">
    <source>
        <dbReference type="ARBA" id="ARBA00022553"/>
    </source>
</evidence>